<keyword evidence="1" id="KW-0472">Membrane</keyword>
<dbReference type="AlphaFoldDB" id="A0A0R0DHI0"/>
<evidence type="ECO:0008006" key="4">
    <source>
        <dbReference type="Google" id="ProtNLM"/>
    </source>
</evidence>
<feature type="transmembrane region" description="Helical" evidence="1">
    <location>
        <begin position="20"/>
        <end position="39"/>
    </location>
</feature>
<protein>
    <recommendedName>
        <fullName evidence="4">Transmembrane protein</fullName>
    </recommendedName>
</protein>
<dbReference type="Proteomes" id="UP000050956">
    <property type="component" value="Unassembled WGS sequence"/>
</dbReference>
<evidence type="ECO:0000313" key="2">
    <source>
        <dbReference type="EMBL" id="KRG77569.1"/>
    </source>
</evidence>
<dbReference type="PATRIC" id="fig|336566.3.peg.742"/>
<dbReference type="RefSeq" id="WP_057637591.1">
    <property type="nucleotide sequence ID" value="NZ_LDJM01000017.1"/>
</dbReference>
<reference evidence="2 3" key="1">
    <citation type="submission" date="2015-05" db="EMBL/GenBank/DDBJ databases">
        <title>Genome sequencing and analysis of members of genus Stenotrophomonas.</title>
        <authorList>
            <person name="Patil P.P."/>
            <person name="Midha S."/>
            <person name="Patil P.B."/>
        </authorList>
    </citation>
    <scope>NUCLEOTIDE SEQUENCE [LARGE SCALE GENOMIC DNA]</scope>
    <source>
        <strain evidence="2 3">DSM 24757</strain>
    </source>
</reference>
<keyword evidence="1" id="KW-0812">Transmembrane</keyword>
<evidence type="ECO:0000256" key="1">
    <source>
        <dbReference type="SAM" id="Phobius"/>
    </source>
</evidence>
<accession>A0A0R0DHI0</accession>
<gene>
    <name evidence="2" type="ORF">ABB30_06990</name>
</gene>
<dbReference type="OrthoDB" id="6197657at2"/>
<dbReference type="STRING" id="336566.ABB30_06990"/>
<name>A0A0R0DHI0_9GAMM</name>
<evidence type="ECO:0000313" key="3">
    <source>
        <dbReference type="Proteomes" id="UP000050956"/>
    </source>
</evidence>
<dbReference type="EMBL" id="LDJM01000017">
    <property type="protein sequence ID" value="KRG77569.1"/>
    <property type="molecule type" value="Genomic_DNA"/>
</dbReference>
<organism evidence="2 3">
    <name type="scientific">Stenotrophomonas ginsengisoli</name>
    <dbReference type="NCBI Taxonomy" id="336566"/>
    <lineage>
        <taxon>Bacteria</taxon>
        <taxon>Pseudomonadati</taxon>
        <taxon>Pseudomonadota</taxon>
        <taxon>Gammaproteobacteria</taxon>
        <taxon>Lysobacterales</taxon>
        <taxon>Lysobacteraceae</taxon>
        <taxon>Stenotrophomonas</taxon>
    </lineage>
</organism>
<comment type="caution">
    <text evidence="2">The sequence shown here is derived from an EMBL/GenBank/DDBJ whole genome shotgun (WGS) entry which is preliminary data.</text>
</comment>
<feature type="transmembrane region" description="Helical" evidence="1">
    <location>
        <begin position="59"/>
        <end position="82"/>
    </location>
</feature>
<keyword evidence="1" id="KW-1133">Transmembrane helix</keyword>
<sequence>MSKPIDSSPTRPHLRTAGLILWPAFVAAALATGVFFTLIDPLALAAISWPAVASSRITGYSLGFFMFWAVASLASAITWLMLRPTPPPPARMDDEQWD</sequence>
<keyword evidence="3" id="KW-1185">Reference proteome</keyword>
<proteinExistence type="predicted"/>